<protein>
    <submittedName>
        <fullName evidence="1">Uncharacterized protein</fullName>
    </submittedName>
</protein>
<dbReference type="Proteomes" id="UP000249499">
    <property type="component" value="Chromosome"/>
</dbReference>
<dbReference type="AlphaFoldDB" id="A0AAF1K7I5"/>
<evidence type="ECO:0000313" key="2">
    <source>
        <dbReference type="Proteomes" id="UP000249499"/>
    </source>
</evidence>
<reference evidence="2" key="2">
    <citation type="journal article" date="2023" name="MicrobiologyOpen">
        <title>Genomics of the tumorigenes clade of the family Rhizobiaceae and description of Rhizobium rhododendri sp. nov.</title>
        <authorList>
            <person name="Kuzmanovic N."/>
            <person name="diCenzo G.C."/>
            <person name="Bunk B."/>
            <person name="Sproeer C."/>
            <person name="Fruehling A."/>
            <person name="Neumann-Schaal M."/>
            <person name="Overmann J."/>
            <person name="Smalla K."/>
        </authorList>
    </citation>
    <scope>NUCLEOTIDE SEQUENCE [LARGE SCALE GENOMIC DNA]</scope>
    <source>
        <strain evidence="2">1078</strain>
    </source>
</reference>
<dbReference type="EMBL" id="CP117255">
    <property type="protein sequence ID" value="WFR94101.1"/>
    <property type="molecule type" value="Genomic_DNA"/>
</dbReference>
<sequence length="98" mass="10598">MLNTTRDCARDSAKNAIPSLGEIEGRLAVLEILAQCALTHALSEGDQKVDKALLAEIRRAMHEKCGELKLGSEDAESAFSFAEELIGASIEASRLNRQ</sequence>
<proteinExistence type="predicted"/>
<keyword evidence="2" id="KW-1185">Reference proteome</keyword>
<evidence type="ECO:0000313" key="1">
    <source>
        <dbReference type="EMBL" id="WFR94101.1"/>
    </source>
</evidence>
<dbReference type="KEGG" id="rtu:PR017_09580"/>
<reference evidence="1 2" key="1">
    <citation type="journal article" date="2018" name="Sci. Rep.">
        <title>Rhizobium tumorigenes sp. nov., a novel plant tumorigenic bacterium isolated from cane gall tumors on thornless blackberry.</title>
        <authorList>
            <person name="Kuzmanovi N."/>
            <person name="Smalla K."/>
            <person name="Gronow S."/>
            <person name="PuBawska J."/>
        </authorList>
    </citation>
    <scope>NUCLEOTIDE SEQUENCE [LARGE SCALE GENOMIC DNA]</scope>
    <source>
        <strain evidence="1 2">1078</strain>
    </source>
</reference>
<gene>
    <name evidence="1" type="ORF">PR017_09580</name>
</gene>
<name>A0AAF1K7I5_9HYPH</name>
<dbReference type="RefSeq" id="WP_111222786.1">
    <property type="nucleotide sequence ID" value="NZ_CP117255.1"/>
</dbReference>
<organism evidence="1 2">
    <name type="scientific">Rhizobium tumorigenes</name>
    <dbReference type="NCBI Taxonomy" id="2041385"/>
    <lineage>
        <taxon>Bacteria</taxon>
        <taxon>Pseudomonadati</taxon>
        <taxon>Pseudomonadota</taxon>
        <taxon>Alphaproteobacteria</taxon>
        <taxon>Hyphomicrobiales</taxon>
        <taxon>Rhizobiaceae</taxon>
        <taxon>Rhizobium/Agrobacterium group</taxon>
        <taxon>Rhizobium</taxon>
    </lineage>
</organism>
<accession>A0AAF1K7I5</accession>